<keyword evidence="3" id="KW-0597">Phosphoprotein</keyword>
<evidence type="ECO:0000256" key="5">
    <source>
        <dbReference type="SAM" id="MobiDB-lite"/>
    </source>
</evidence>
<dbReference type="PANTHER" id="PTHR43201:SF5">
    <property type="entry name" value="MEDIUM-CHAIN ACYL-COA LIGASE ACSF2, MITOCHONDRIAL"/>
    <property type="match status" value="1"/>
</dbReference>
<dbReference type="Gene3D" id="3.30.559.30">
    <property type="entry name" value="Nonribosomal peptide synthetase, condensation domain"/>
    <property type="match status" value="1"/>
</dbReference>
<dbReference type="GO" id="GO:0031956">
    <property type="term" value="F:medium-chain fatty acid-CoA ligase activity"/>
    <property type="evidence" value="ECO:0007669"/>
    <property type="project" value="TreeGrafter"/>
</dbReference>
<dbReference type="InterPro" id="IPR023213">
    <property type="entry name" value="CAT-like_dom_sf"/>
</dbReference>
<dbReference type="CDD" id="cd04433">
    <property type="entry name" value="AFD_class_I"/>
    <property type="match status" value="1"/>
</dbReference>
<dbReference type="Gene3D" id="3.30.559.10">
    <property type="entry name" value="Chloramphenicol acetyltransferase-like domain"/>
    <property type="match status" value="1"/>
</dbReference>
<dbReference type="Pfam" id="PF00501">
    <property type="entry name" value="AMP-binding"/>
    <property type="match status" value="1"/>
</dbReference>
<evidence type="ECO:0000256" key="2">
    <source>
        <dbReference type="ARBA" id="ARBA00022450"/>
    </source>
</evidence>
<keyword evidence="8" id="KW-1185">Reference proteome</keyword>
<proteinExistence type="inferred from homology"/>
<keyword evidence="2" id="KW-0596">Phosphopantetheine</keyword>
<dbReference type="SUPFAM" id="SSF56801">
    <property type="entry name" value="Acetyl-CoA synthetase-like"/>
    <property type="match status" value="1"/>
</dbReference>
<dbReference type="InterPro" id="IPR001242">
    <property type="entry name" value="Condensation_dom"/>
</dbReference>
<evidence type="ECO:0000256" key="4">
    <source>
        <dbReference type="ARBA" id="ARBA00022598"/>
    </source>
</evidence>
<dbReference type="Pfam" id="PF13193">
    <property type="entry name" value="AMP-binding_C"/>
    <property type="match status" value="1"/>
</dbReference>
<dbReference type="Gene3D" id="3.40.50.12780">
    <property type="entry name" value="N-terminal domain of ligase-like"/>
    <property type="match status" value="1"/>
</dbReference>
<feature type="compositionally biased region" description="Low complexity" evidence="5">
    <location>
        <begin position="598"/>
        <end position="610"/>
    </location>
</feature>
<reference evidence="7 8" key="1">
    <citation type="submission" date="2016-05" db="EMBL/GenBank/DDBJ databases">
        <title>Comparative analysis of secretome profiles of manganese(II)-oxidizing ascomycete fungi.</title>
        <authorList>
            <consortium name="DOE Joint Genome Institute"/>
            <person name="Zeiner C.A."/>
            <person name="Purvine S.O."/>
            <person name="Zink E.M."/>
            <person name="Wu S."/>
            <person name="Pasa-Tolic L."/>
            <person name="Chaput D.L."/>
            <person name="Haridas S."/>
            <person name="Grigoriev I.V."/>
            <person name="Santelli C.M."/>
            <person name="Hansel C.M."/>
        </authorList>
    </citation>
    <scope>NUCLEOTIDE SEQUENCE [LARGE SCALE GENOMIC DNA]</scope>
    <source>
        <strain evidence="7 8">AP3s5-JAC2a</strain>
    </source>
</reference>
<dbReference type="InterPro" id="IPR000873">
    <property type="entry name" value="AMP-dep_synth/lig_dom"/>
</dbReference>
<dbReference type="InParanoid" id="A0A177CB46"/>
<dbReference type="InterPro" id="IPR020845">
    <property type="entry name" value="AMP-binding_CS"/>
</dbReference>
<evidence type="ECO:0000313" key="7">
    <source>
        <dbReference type="EMBL" id="OAG04411.1"/>
    </source>
</evidence>
<organism evidence="7 8">
    <name type="scientific">Paraphaeosphaeria sporulosa</name>
    <dbReference type="NCBI Taxonomy" id="1460663"/>
    <lineage>
        <taxon>Eukaryota</taxon>
        <taxon>Fungi</taxon>
        <taxon>Dikarya</taxon>
        <taxon>Ascomycota</taxon>
        <taxon>Pezizomycotina</taxon>
        <taxon>Dothideomycetes</taxon>
        <taxon>Pleosporomycetidae</taxon>
        <taxon>Pleosporales</taxon>
        <taxon>Massarineae</taxon>
        <taxon>Didymosphaeriaceae</taxon>
        <taxon>Paraphaeosphaeria</taxon>
    </lineage>
</organism>
<dbReference type="InterPro" id="IPR042099">
    <property type="entry name" value="ANL_N_sf"/>
</dbReference>
<dbReference type="Pfam" id="PF00668">
    <property type="entry name" value="Condensation"/>
    <property type="match status" value="1"/>
</dbReference>
<name>A0A177CB46_9PLEO</name>
<protein>
    <submittedName>
        <fullName evidence="7">Acetyl-CoA synthetase-like protein</fullName>
    </submittedName>
</protein>
<feature type="domain" description="Carrier" evidence="6">
    <location>
        <begin position="618"/>
        <end position="694"/>
    </location>
</feature>
<dbReference type="SUPFAM" id="SSF47336">
    <property type="entry name" value="ACP-like"/>
    <property type="match status" value="1"/>
</dbReference>
<dbReference type="EMBL" id="KV441553">
    <property type="protein sequence ID" value="OAG04411.1"/>
    <property type="molecule type" value="Genomic_DNA"/>
</dbReference>
<gene>
    <name evidence="7" type="ORF">CC84DRAFT_1259807</name>
</gene>
<comment type="similarity">
    <text evidence="1">Belongs to the ATP-dependent AMP-binding enzyme family.</text>
</comment>
<dbReference type="GO" id="GO:0006631">
    <property type="term" value="P:fatty acid metabolic process"/>
    <property type="evidence" value="ECO:0007669"/>
    <property type="project" value="TreeGrafter"/>
</dbReference>
<dbReference type="PROSITE" id="PS00455">
    <property type="entry name" value="AMP_BINDING"/>
    <property type="match status" value="1"/>
</dbReference>
<dbReference type="InterPro" id="IPR045851">
    <property type="entry name" value="AMP-bd_C_sf"/>
</dbReference>
<feature type="region of interest" description="Disordered" evidence="5">
    <location>
        <begin position="1281"/>
        <end position="1335"/>
    </location>
</feature>
<accession>A0A177CB46</accession>
<dbReference type="Gene3D" id="3.30.300.30">
    <property type="match status" value="1"/>
</dbReference>
<dbReference type="Proteomes" id="UP000077069">
    <property type="component" value="Unassembled WGS sequence"/>
</dbReference>
<feature type="compositionally biased region" description="Basic and acidic residues" evidence="5">
    <location>
        <begin position="1322"/>
        <end position="1335"/>
    </location>
</feature>
<feature type="region of interest" description="Disordered" evidence="5">
    <location>
        <begin position="592"/>
        <end position="614"/>
    </location>
</feature>
<dbReference type="RefSeq" id="XP_018034776.1">
    <property type="nucleotide sequence ID" value="XM_018184943.1"/>
</dbReference>
<evidence type="ECO:0000256" key="1">
    <source>
        <dbReference type="ARBA" id="ARBA00006432"/>
    </source>
</evidence>
<sequence>MATNGVSSLSEAFGGKWSDSPLPIWTRLANAARDYPDKLAIACLHQPTRLYGIQSSQYAVHGFDKHLQWSYSQLSSTAERLAAGLQAQGLSSGCSIVTILRNGVEFPMAFWAAHKLACPFVPLSSRTLTNAVQTRHMLTVADVSAVIVEDLESAAAFDQVWHAGARKVVKIVAGEKSFDGWTSISELLEIGSRALSVQNGENGTLHALEPEHSSESANTVTILFTSGTTSLPKGCPHTNLTLNAFSKLLSIGGASPQDIFCSVLPNSHAMGYFFVLHFFMNAGTVVYPSATYEASTMAQALAAHRCTHATLVPTALHSLLEWIEPSGLLFPDLKDLCLAGSSITPQNIRSVVRDLGAQGVSTGYGTTEGTPVWNAPVSDPELLIRGDDVICGSAVPGQHVRICAPNSTQVMPRGQPGEVHESGPGMIAGYLGENVGKDSFYVDDDKTWYKTGDSGVMWDDGRVSVVGRFKDMIIRGGENIAPAAIEVVLNQFPGVEAQVVGASDTFAGEVPVALVRALPPGDNPAGQLQEAVRNHMGVLHVPDEVITLASLGLDDYPRTISGKIQKAALRVIVAAYRKNRETKHDSAAVSIDGDAIPHTNGHMNGNTNGTVRRDSGTIEDRDVEQTVLHVWWRATGIEPSKLDKQTPTFNYADSITLMRVRALYRKELGVTLTAVEMSQNADIQSQINALERKVSQSQKHNIAQLPHFENARTLDELQVVLGPENDARTFKETASRALEKQGFNFDQDVESVIQMNDFIDVLEREKLINTWNFGISIVADGSTVQELRTALTAALTNNSLWTSFYVHGDSGAPIYVTMKPQKKLYDHVLIENGSVKSVAELQQIAVEYPHREHSVFPGPLFHALLYDIEDIKSAGFVMYVHHIVHDASSMRLFFEDINKALLEPARPLAPHVPYQLWSDVYHSLRNSPRATMEVNWHVKRLSNIHLHRKALYPPAHVPRQEIQTSPDGIDYGFDAPALLNLKRHHSHITASVVLKAAMALVNVTRTKHTHALISNYEAARSSFPFWPDTLRHLPGPNGSTLADLDASDVAGPTMNAVTNVIPVDPAETTLAFLNRLQDEQLALTAHGHAPWRRIISALNALHPGENAGELVYETHRTQFLTWVPGALGEYERMRIAAIAIRAALGLVFVAGLGGPRATSYGISLRWDVANYSAKETMRFVQDAERAVLWMLEEGNWGRGVGEFLATVEEPAPTAVSSEKTAKGDCEGVGQATNETFELIKESEPVHSAPVEGKVEERKFRGSKVEELEVEGSKGDEYKVEAGNAVAHKVEDPKVETKADESLPGEKVSLESTPVSSSLVDSVHLDDKVGGKPVEV</sequence>
<evidence type="ECO:0000313" key="8">
    <source>
        <dbReference type="Proteomes" id="UP000077069"/>
    </source>
</evidence>
<dbReference type="PROSITE" id="PS50075">
    <property type="entry name" value="CARRIER"/>
    <property type="match status" value="1"/>
</dbReference>
<feature type="compositionally biased region" description="Basic and acidic residues" evidence="5">
    <location>
        <begin position="1287"/>
        <end position="1300"/>
    </location>
</feature>
<evidence type="ECO:0000259" key="6">
    <source>
        <dbReference type="PROSITE" id="PS50075"/>
    </source>
</evidence>
<dbReference type="InterPro" id="IPR025110">
    <property type="entry name" value="AMP-bd_C"/>
</dbReference>
<dbReference type="SUPFAM" id="SSF52777">
    <property type="entry name" value="CoA-dependent acyltransferases"/>
    <property type="match status" value="2"/>
</dbReference>
<dbReference type="PANTHER" id="PTHR43201">
    <property type="entry name" value="ACYL-COA SYNTHETASE"/>
    <property type="match status" value="1"/>
</dbReference>
<dbReference type="GeneID" id="28768429"/>
<dbReference type="InterPro" id="IPR036736">
    <property type="entry name" value="ACP-like_sf"/>
</dbReference>
<dbReference type="STRING" id="1460663.A0A177CB46"/>
<dbReference type="InterPro" id="IPR009081">
    <property type="entry name" value="PP-bd_ACP"/>
</dbReference>
<dbReference type="OrthoDB" id="10253869at2759"/>
<evidence type="ECO:0000256" key="3">
    <source>
        <dbReference type="ARBA" id="ARBA00022553"/>
    </source>
</evidence>
<keyword evidence="4" id="KW-0436">Ligase</keyword>